<dbReference type="AlphaFoldDB" id="A0A0C2JVW9"/>
<feature type="chain" id="PRO_5002151568" evidence="1">
    <location>
        <begin position="19"/>
        <end position="121"/>
    </location>
</feature>
<dbReference type="EMBL" id="JWZT01000764">
    <property type="protein sequence ID" value="KII73583.1"/>
    <property type="molecule type" value="Genomic_DNA"/>
</dbReference>
<name>A0A0C2JVW9_THEKT</name>
<feature type="signal peptide" evidence="1">
    <location>
        <begin position="1"/>
        <end position="18"/>
    </location>
</feature>
<comment type="caution">
    <text evidence="2">The sequence shown here is derived from an EMBL/GenBank/DDBJ whole genome shotgun (WGS) entry which is preliminary data.</text>
</comment>
<proteinExistence type="predicted"/>
<evidence type="ECO:0000313" key="3">
    <source>
        <dbReference type="Proteomes" id="UP000031668"/>
    </source>
</evidence>
<accession>A0A0C2JVW9</accession>
<protein>
    <submittedName>
        <fullName evidence="2">Uncharacterized protein</fullName>
    </submittedName>
</protein>
<evidence type="ECO:0000313" key="2">
    <source>
        <dbReference type="EMBL" id="KII73583.1"/>
    </source>
</evidence>
<evidence type="ECO:0000256" key="1">
    <source>
        <dbReference type="SAM" id="SignalP"/>
    </source>
</evidence>
<keyword evidence="1" id="KW-0732">Signal</keyword>
<dbReference type="Proteomes" id="UP000031668">
    <property type="component" value="Unassembled WGS sequence"/>
</dbReference>
<keyword evidence="3" id="KW-1185">Reference proteome</keyword>
<reference evidence="2 3" key="1">
    <citation type="journal article" date="2014" name="Genome Biol. Evol.">
        <title>The genome of the myxosporean Thelohanellus kitauei shows adaptations to nutrient acquisition within its fish host.</title>
        <authorList>
            <person name="Yang Y."/>
            <person name="Xiong J."/>
            <person name="Zhou Z."/>
            <person name="Huo F."/>
            <person name="Miao W."/>
            <person name="Ran C."/>
            <person name="Liu Y."/>
            <person name="Zhang J."/>
            <person name="Feng J."/>
            <person name="Wang M."/>
            <person name="Wang M."/>
            <person name="Wang L."/>
            <person name="Yao B."/>
        </authorList>
    </citation>
    <scope>NUCLEOTIDE SEQUENCE [LARGE SCALE GENOMIC DNA]</scope>
    <source>
        <strain evidence="2">Wuqing</strain>
    </source>
</reference>
<gene>
    <name evidence="2" type="ORF">RF11_11559</name>
</gene>
<organism evidence="2 3">
    <name type="scientific">Thelohanellus kitauei</name>
    <name type="common">Myxosporean</name>
    <dbReference type="NCBI Taxonomy" id="669202"/>
    <lineage>
        <taxon>Eukaryota</taxon>
        <taxon>Metazoa</taxon>
        <taxon>Cnidaria</taxon>
        <taxon>Myxozoa</taxon>
        <taxon>Myxosporea</taxon>
        <taxon>Bivalvulida</taxon>
        <taxon>Platysporina</taxon>
        <taxon>Myxobolidae</taxon>
        <taxon>Thelohanellus</taxon>
    </lineage>
</organism>
<sequence length="121" mass="14015">MHKYVFLTLTLLVHMSVSTKLEFTLEGYDISVYFGGVFNASFTPTKGTHTDFYSFYTEEMSWEPVQVDKPYVYVQGFSKDMSPGDSLIIQLTYSFDLKKGFRISQVLFDFVHKSKKRYIAG</sequence>